<evidence type="ECO:0000256" key="3">
    <source>
        <dbReference type="PROSITE-ProRule" id="PRU00339"/>
    </source>
</evidence>
<protein>
    <recommendedName>
        <fullName evidence="1">diguanylate cyclase</fullName>
        <ecNumber evidence="1">2.7.7.65</ecNumber>
    </recommendedName>
</protein>
<proteinExistence type="predicted"/>
<dbReference type="Pfam" id="PF00990">
    <property type="entry name" value="GGDEF"/>
    <property type="match status" value="1"/>
</dbReference>
<keyword evidence="8" id="KW-1185">Reference proteome</keyword>
<dbReference type="SMART" id="SM00267">
    <property type="entry name" value="GGDEF"/>
    <property type="match status" value="1"/>
</dbReference>
<dbReference type="PANTHER" id="PTHR45138">
    <property type="entry name" value="REGULATORY COMPONENTS OF SENSORY TRANSDUCTION SYSTEM"/>
    <property type="match status" value="1"/>
</dbReference>
<dbReference type="EC" id="2.7.7.65" evidence="1"/>
<feature type="domain" description="GGDEF" evidence="6">
    <location>
        <begin position="438"/>
        <end position="575"/>
    </location>
</feature>
<keyword evidence="5" id="KW-0472">Membrane</keyword>
<name>A0ABS5V359_9GAMM</name>
<keyword evidence="5" id="KW-0812">Transmembrane</keyword>
<evidence type="ECO:0000256" key="1">
    <source>
        <dbReference type="ARBA" id="ARBA00012528"/>
    </source>
</evidence>
<dbReference type="NCBIfam" id="TIGR00254">
    <property type="entry name" value="GGDEF"/>
    <property type="match status" value="1"/>
</dbReference>
<feature type="region of interest" description="Disordered" evidence="4">
    <location>
        <begin position="581"/>
        <end position="606"/>
    </location>
</feature>
<comment type="caution">
    <text evidence="7">The sequence shown here is derived from an EMBL/GenBank/DDBJ whole genome shotgun (WGS) entry which is preliminary data.</text>
</comment>
<evidence type="ECO:0000256" key="2">
    <source>
        <dbReference type="ARBA" id="ARBA00034247"/>
    </source>
</evidence>
<keyword evidence="7" id="KW-0548">Nucleotidyltransferase</keyword>
<dbReference type="EMBL" id="JAHEPS010000003">
    <property type="protein sequence ID" value="MBT1444884.1"/>
    <property type="molecule type" value="Genomic_DNA"/>
</dbReference>
<evidence type="ECO:0000256" key="4">
    <source>
        <dbReference type="SAM" id="MobiDB-lite"/>
    </source>
</evidence>
<reference evidence="7 8" key="1">
    <citation type="submission" date="2021-05" db="EMBL/GenBank/DDBJ databases">
        <title>Shewanella sp. JM162201.</title>
        <authorList>
            <person name="Xu S."/>
            <person name="Li A."/>
        </authorList>
    </citation>
    <scope>NUCLEOTIDE SEQUENCE [LARGE SCALE GENOMIC DNA]</scope>
    <source>
        <strain evidence="7 8">JM162201</strain>
    </source>
</reference>
<feature type="transmembrane region" description="Helical" evidence="5">
    <location>
        <begin position="376"/>
        <end position="398"/>
    </location>
</feature>
<dbReference type="PROSITE" id="PS50887">
    <property type="entry name" value="GGDEF"/>
    <property type="match status" value="1"/>
</dbReference>
<keyword evidence="7" id="KW-0808">Transferase</keyword>
<dbReference type="GO" id="GO:0052621">
    <property type="term" value="F:diguanylate cyclase activity"/>
    <property type="evidence" value="ECO:0007669"/>
    <property type="project" value="UniProtKB-EC"/>
</dbReference>
<comment type="catalytic activity">
    <reaction evidence="2">
        <text>2 GTP = 3',3'-c-di-GMP + 2 diphosphate</text>
        <dbReference type="Rhea" id="RHEA:24898"/>
        <dbReference type="ChEBI" id="CHEBI:33019"/>
        <dbReference type="ChEBI" id="CHEBI:37565"/>
        <dbReference type="ChEBI" id="CHEBI:58805"/>
        <dbReference type="EC" id="2.7.7.65"/>
    </reaction>
</comment>
<dbReference type="Proteomes" id="UP001195903">
    <property type="component" value="Unassembled WGS sequence"/>
</dbReference>
<dbReference type="InterPro" id="IPR011990">
    <property type="entry name" value="TPR-like_helical_dom_sf"/>
</dbReference>
<feature type="repeat" description="TPR" evidence="3">
    <location>
        <begin position="137"/>
        <end position="170"/>
    </location>
</feature>
<gene>
    <name evidence="7" type="ORF">KJI95_10155</name>
</gene>
<dbReference type="Gene3D" id="1.25.40.10">
    <property type="entry name" value="Tetratricopeptide repeat domain"/>
    <property type="match status" value="1"/>
</dbReference>
<dbReference type="InterPro" id="IPR029787">
    <property type="entry name" value="Nucleotide_cyclase"/>
</dbReference>
<dbReference type="SUPFAM" id="SSF55073">
    <property type="entry name" value="Nucleotide cyclase"/>
    <property type="match status" value="1"/>
</dbReference>
<dbReference type="CDD" id="cd01949">
    <property type="entry name" value="GGDEF"/>
    <property type="match status" value="1"/>
</dbReference>
<dbReference type="InterPro" id="IPR019734">
    <property type="entry name" value="TPR_rpt"/>
</dbReference>
<dbReference type="SUPFAM" id="SSF48452">
    <property type="entry name" value="TPR-like"/>
    <property type="match status" value="1"/>
</dbReference>
<dbReference type="InterPro" id="IPR050469">
    <property type="entry name" value="Diguanylate_Cyclase"/>
</dbReference>
<dbReference type="RefSeq" id="WP_214507080.1">
    <property type="nucleotide sequence ID" value="NZ_JAHEPS010000003.1"/>
</dbReference>
<dbReference type="InterPro" id="IPR000160">
    <property type="entry name" value="GGDEF_dom"/>
</dbReference>
<dbReference type="PROSITE" id="PS50005">
    <property type="entry name" value="TPR"/>
    <property type="match status" value="1"/>
</dbReference>
<organism evidence="7 8">
    <name type="scientific">Shewanella jiangmenensis</name>
    <dbReference type="NCBI Taxonomy" id="2837387"/>
    <lineage>
        <taxon>Bacteria</taxon>
        <taxon>Pseudomonadati</taxon>
        <taxon>Pseudomonadota</taxon>
        <taxon>Gammaproteobacteria</taxon>
        <taxon>Alteromonadales</taxon>
        <taxon>Shewanellaceae</taxon>
        <taxon>Shewanella</taxon>
    </lineage>
</organism>
<dbReference type="InterPro" id="IPR043128">
    <property type="entry name" value="Rev_trsase/Diguanyl_cyclase"/>
</dbReference>
<evidence type="ECO:0000313" key="8">
    <source>
        <dbReference type="Proteomes" id="UP001195903"/>
    </source>
</evidence>
<accession>A0ABS5V359</accession>
<dbReference type="Gene3D" id="3.30.70.270">
    <property type="match status" value="1"/>
</dbReference>
<evidence type="ECO:0000313" key="7">
    <source>
        <dbReference type="EMBL" id="MBT1444884.1"/>
    </source>
</evidence>
<keyword evidence="3" id="KW-0802">TPR repeat</keyword>
<sequence>MRIFTFTLFLALSLSGGRAFGVSIDESLDKIEETMKASPEEAIAELRRFNKSDLSKAQLVRFDMLEGIYRIFQADYIVAVSSLESALSNSSSTPEKVQILGYLATVSFIQKRYSESMAHISDMLSLINTIEDKDIQRSAYIRLASLYFQMGLFDQVGMYASKALNLAPEDAVKDICYANLYVAASLMRREELAKALTAFEQTQSYCTQHSLPLIATMATKGAGEVYLLESKIALAAARLEQALAEYGKFGFAIEIPSTQSLLAKAFLASGDSAKAGALASQVVANSAADDRALQDAWLVLAEVAAERGDYKQAFDARQKEVEYATRIVDETTAREMAYQAAKFNFEEQRREISLLNSERDGYLVQKETISREHSGALMATTVLLGICTFLSLILALGLSQRNRFMRLAQRDGLTGTYNRATGQEKSENALVSCMAVGEPASLILLDLDFFKRINDDFGHATGDWALKKVVDVLRSELNRNVSGEHILSRFGGEEFMIMLPGISGVEASEIAQQCRRAIHEVDTHYSGHKFSLSASFGVTELTTDDLSLDPMIVRADRSLYMAKHCGRNTVVLDGKEFSDVLMGEPKQGPAPKEAPQAPENIAGNPLAPSVADEVAAAMPLLGGAVSVAAKAQKERAGS</sequence>
<evidence type="ECO:0000256" key="5">
    <source>
        <dbReference type="SAM" id="Phobius"/>
    </source>
</evidence>
<dbReference type="PANTHER" id="PTHR45138:SF9">
    <property type="entry name" value="DIGUANYLATE CYCLASE DGCM-RELATED"/>
    <property type="match status" value="1"/>
</dbReference>
<evidence type="ECO:0000259" key="6">
    <source>
        <dbReference type="PROSITE" id="PS50887"/>
    </source>
</evidence>
<keyword evidence="5" id="KW-1133">Transmembrane helix</keyword>